<feature type="domain" description="NADH:quinone oxidoreductase/Mrp antiporter transmembrane" evidence="18">
    <location>
        <begin position="108"/>
        <end position="389"/>
    </location>
</feature>
<dbReference type="GO" id="GO:0042773">
    <property type="term" value="P:ATP synthesis coupled electron transport"/>
    <property type="evidence" value="ECO:0007669"/>
    <property type="project" value="InterPro"/>
</dbReference>
<reference evidence="21" key="2">
    <citation type="journal article" date="2022" name="Syst. Entomol.">
        <title>Massive gene rearrangements of mitochondrial genomes and implications for the phylogeny of Trichoptera (Insecta).</title>
        <authorList>
            <person name="Ge X."/>
            <person name="Peng L."/>
            <person name="Vogler A.P."/>
            <person name="Morse J.C."/>
            <person name="Yang L."/>
            <person name="Sun C."/>
            <person name="Wang B."/>
        </authorList>
    </citation>
    <scope>NUCLEOTIDE SEQUENCE</scope>
</reference>
<evidence type="ECO:0000256" key="16">
    <source>
        <dbReference type="ARBA" id="ARBA00049551"/>
    </source>
</evidence>
<dbReference type="GO" id="GO:0003954">
    <property type="term" value="F:NADH dehydrogenase activity"/>
    <property type="evidence" value="ECO:0007669"/>
    <property type="project" value="TreeGrafter"/>
</dbReference>
<feature type="transmembrane region" description="Helical" evidence="17">
    <location>
        <begin position="43"/>
        <end position="70"/>
    </location>
</feature>
<feature type="domain" description="NADH-Ubiquinone oxidoreductase (complex I) chain 5 N-terminal" evidence="19">
    <location>
        <begin position="44"/>
        <end position="91"/>
    </location>
</feature>
<feature type="transmembrane region" description="Helical" evidence="17">
    <location>
        <begin position="91"/>
        <end position="108"/>
    </location>
</feature>
<organism evidence="21">
    <name type="scientific">Rhyacophila kando</name>
    <dbReference type="NCBI Taxonomy" id="2904902"/>
    <lineage>
        <taxon>Eukaryota</taxon>
        <taxon>Metazoa</taxon>
        <taxon>Ecdysozoa</taxon>
        <taxon>Arthropoda</taxon>
        <taxon>Hexapoda</taxon>
        <taxon>Insecta</taxon>
        <taxon>Pterygota</taxon>
        <taxon>Neoptera</taxon>
        <taxon>Endopterygota</taxon>
        <taxon>Trichoptera</taxon>
        <taxon>Integripalpia</taxon>
        <taxon>Rhyacophiloidea</taxon>
        <taxon>Rhyacophilidae</taxon>
        <taxon>Rhyacophila</taxon>
    </lineage>
</organism>
<dbReference type="InterPro" id="IPR001516">
    <property type="entry name" value="Proton_antipo_N"/>
</dbReference>
<evidence type="ECO:0000256" key="2">
    <source>
        <dbReference type="ARBA" id="ARBA00004448"/>
    </source>
</evidence>
<dbReference type="RefSeq" id="YP_010586544.1">
    <property type="nucleotide sequence ID" value="NC_069283.1"/>
</dbReference>
<feature type="transmembrane region" description="Helical" evidence="17">
    <location>
        <begin position="7"/>
        <end position="31"/>
    </location>
</feature>
<dbReference type="PANTHER" id="PTHR42829:SF2">
    <property type="entry name" value="NADH-UBIQUINONE OXIDOREDUCTASE CHAIN 5"/>
    <property type="match status" value="1"/>
</dbReference>
<keyword evidence="9" id="KW-1278">Translocase</keyword>
<evidence type="ECO:0000256" key="4">
    <source>
        <dbReference type="ARBA" id="ARBA00021096"/>
    </source>
</evidence>
<dbReference type="Pfam" id="PF06455">
    <property type="entry name" value="NADH5_C"/>
    <property type="match status" value="1"/>
</dbReference>
<evidence type="ECO:0000313" key="21">
    <source>
        <dbReference type="EMBL" id="UZZ44358.1"/>
    </source>
</evidence>
<evidence type="ECO:0000256" key="13">
    <source>
        <dbReference type="ARBA" id="ARBA00023075"/>
    </source>
</evidence>
<evidence type="ECO:0000256" key="9">
    <source>
        <dbReference type="ARBA" id="ARBA00022967"/>
    </source>
</evidence>
<dbReference type="InterPro" id="IPR003945">
    <property type="entry name" value="NU5C-like"/>
</dbReference>
<accession>A0A9E8LPB5</accession>
<feature type="transmembrane region" description="Helical" evidence="17">
    <location>
        <begin position="559"/>
        <end position="577"/>
    </location>
</feature>
<keyword evidence="5 17" id="KW-0813">Transport</keyword>
<keyword evidence="7 17" id="KW-0812">Transmembrane</keyword>
<dbReference type="GO" id="GO:0008137">
    <property type="term" value="F:NADH dehydrogenase (ubiquinone) activity"/>
    <property type="evidence" value="ECO:0007669"/>
    <property type="project" value="UniProtKB-EC"/>
</dbReference>
<keyword evidence="10" id="KW-0249">Electron transport</keyword>
<protein>
    <recommendedName>
        <fullName evidence="4 17">NADH-ubiquinone oxidoreductase chain 5</fullName>
        <ecNumber evidence="3 17">7.1.1.2</ecNumber>
    </recommendedName>
</protein>
<evidence type="ECO:0000259" key="19">
    <source>
        <dbReference type="Pfam" id="PF00662"/>
    </source>
</evidence>
<feature type="transmembrane region" description="Helical" evidence="17">
    <location>
        <begin position="217"/>
        <end position="239"/>
    </location>
</feature>
<keyword evidence="15 17" id="KW-0472">Membrane</keyword>
<dbReference type="GO" id="GO:0005743">
    <property type="term" value="C:mitochondrial inner membrane"/>
    <property type="evidence" value="ECO:0007669"/>
    <property type="project" value="UniProtKB-SubCell"/>
</dbReference>
<geneLocation type="mitochondrion" evidence="21"/>
<dbReference type="AlphaFoldDB" id="A0A9E8LPB5"/>
<feature type="domain" description="NADH dehydrogenase subunit 5 C-terminal" evidence="20">
    <location>
        <begin position="395"/>
        <end position="573"/>
    </location>
</feature>
<feature type="transmembrane region" description="Helical" evidence="17">
    <location>
        <begin position="298"/>
        <end position="320"/>
    </location>
</feature>
<evidence type="ECO:0000256" key="15">
    <source>
        <dbReference type="ARBA" id="ARBA00023136"/>
    </source>
</evidence>
<feature type="transmembrane region" description="Helical" evidence="17">
    <location>
        <begin position="421"/>
        <end position="445"/>
    </location>
</feature>
<comment type="catalytic activity">
    <reaction evidence="16 17">
        <text>a ubiquinone + NADH + 5 H(+)(in) = a ubiquinol + NAD(+) + 4 H(+)(out)</text>
        <dbReference type="Rhea" id="RHEA:29091"/>
        <dbReference type="Rhea" id="RHEA-COMP:9565"/>
        <dbReference type="Rhea" id="RHEA-COMP:9566"/>
        <dbReference type="ChEBI" id="CHEBI:15378"/>
        <dbReference type="ChEBI" id="CHEBI:16389"/>
        <dbReference type="ChEBI" id="CHEBI:17976"/>
        <dbReference type="ChEBI" id="CHEBI:57540"/>
        <dbReference type="ChEBI" id="CHEBI:57945"/>
        <dbReference type="EC" id="7.1.1.2"/>
    </reaction>
</comment>
<comment type="subcellular location">
    <subcellularLocation>
        <location evidence="2">Mitochondrion inner membrane</location>
        <topology evidence="2">Multi-pass membrane protein</topology>
    </subcellularLocation>
</comment>
<feature type="transmembrane region" description="Helical" evidence="17">
    <location>
        <begin position="153"/>
        <end position="173"/>
    </location>
</feature>
<evidence type="ECO:0000256" key="12">
    <source>
        <dbReference type="ARBA" id="ARBA00023027"/>
    </source>
</evidence>
<dbReference type="Pfam" id="PF00361">
    <property type="entry name" value="Proton_antipo_M"/>
    <property type="match status" value="1"/>
</dbReference>
<evidence type="ECO:0000256" key="7">
    <source>
        <dbReference type="ARBA" id="ARBA00022692"/>
    </source>
</evidence>
<evidence type="ECO:0000259" key="18">
    <source>
        <dbReference type="Pfam" id="PF00361"/>
    </source>
</evidence>
<proteinExistence type="inferred from homology"/>
<keyword evidence="11 17" id="KW-1133">Transmembrane helix</keyword>
<dbReference type="EC" id="7.1.1.2" evidence="3 17"/>
<comment type="function">
    <text evidence="1">Core subunit of the mitochondrial membrane respiratory chain NADH dehydrogenase (Complex I) that is believed to belong to the minimal assembly required for catalysis. Complex I functions in the transfer of electrons from NADH to the respiratory chain. The immediate electron acceptor for the enzyme is believed to be ubiquinone.</text>
</comment>
<feature type="transmembrane region" description="Helical" evidence="17">
    <location>
        <begin position="380"/>
        <end position="401"/>
    </location>
</feature>
<evidence type="ECO:0000256" key="17">
    <source>
        <dbReference type="RuleBase" id="RU003404"/>
    </source>
</evidence>
<keyword evidence="13 17" id="KW-0830">Ubiquinone</keyword>
<feature type="transmembrane region" description="Helical" evidence="17">
    <location>
        <begin position="341"/>
        <end position="360"/>
    </location>
</feature>
<feature type="transmembrane region" description="Helical" evidence="17">
    <location>
        <begin position="245"/>
        <end position="267"/>
    </location>
</feature>
<keyword evidence="12 17" id="KW-0520">NAD</keyword>
<keyword evidence="14 17" id="KW-0496">Mitochondrion</keyword>
<feature type="transmembrane region" description="Helical" evidence="17">
    <location>
        <begin position="460"/>
        <end position="480"/>
    </location>
</feature>
<evidence type="ECO:0000256" key="10">
    <source>
        <dbReference type="ARBA" id="ARBA00022982"/>
    </source>
</evidence>
<evidence type="ECO:0000256" key="3">
    <source>
        <dbReference type="ARBA" id="ARBA00012944"/>
    </source>
</evidence>
<evidence type="ECO:0000259" key="20">
    <source>
        <dbReference type="Pfam" id="PF06455"/>
    </source>
</evidence>
<keyword evidence="6" id="KW-0679">Respiratory chain</keyword>
<dbReference type="GeneID" id="77426569"/>
<evidence type="ECO:0000256" key="11">
    <source>
        <dbReference type="ARBA" id="ARBA00022989"/>
    </source>
</evidence>
<dbReference type="PANTHER" id="PTHR42829">
    <property type="entry name" value="NADH-UBIQUINONE OXIDOREDUCTASE CHAIN 5"/>
    <property type="match status" value="1"/>
</dbReference>
<keyword evidence="8" id="KW-0999">Mitochondrion inner membrane</keyword>
<evidence type="ECO:0000256" key="6">
    <source>
        <dbReference type="ARBA" id="ARBA00022660"/>
    </source>
</evidence>
<dbReference type="EMBL" id="OL678048">
    <property type="protein sequence ID" value="UZZ44358.1"/>
    <property type="molecule type" value="Genomic_DNA"/>
</dbReference>
<gene>
    <name evidence="21" type="primary">ND5</name>
</gene>
<comment type="function">
    <text evidence="17">Core subunit of the mitochondrial membrane respiratory chain NADH dehydrogenase (Complex I) which catalyzes electron transfer from NADH through the respiratory chain, using ubiquinone as an electron acceptor. Essential for the catalytic activity and assembly of complex I.</text>
</comment>
<dbReference type="GO" id="GO:0015990">
    <property type="term" value="P:electron transport coupled proton transport"/>
    <property type="evidence" value="ECO:0007669"/>
    <property type="project" value="TreeGrafter"/>
</dbReference>
<evidence type="ECO:0000256" key="5">
    <source>
        <dbReference type="ARBA" id="ARBA00022448"/>
    </source>
</evidence>
<comment type="similarity">
    <text evidence="17">Belongs to the complex I subunit 5 family.</text>
</comment>
<evidence type="ECO:0000256" key="8">
    <source>
        <dbReference type="ARBA" id="ARBA00022792"/>
    </source>
</evidence>
<feature type="transmembrane region" description="Helical" evidence="17">
    <location>
        <begin position="492"/>
        <end position="515"/>
    </location>
</feature>
<reference evidence="21" key="1">
    <citation type="submission" date="2021-11" db="EMBL/GenBank/DDBJ databases">
        <authorList>
            <person name="Ge X.-Y."/>
            <person name="Peng L."/>
            <person name="Sun C.-H."/>
            <person name="Wang B.-X."/>
        </authorList>
    </citation>
    <scope>NUCLEOTIDE SEQUENCE</scope>
</reference>
<name>A0A9E8LPB5_9NEOP</name>
<dbReference type="PRINTS" id="PR01434">
    <property type="entry name" value="NADHDHGNASE5"/>
</dbReference>
<dbReference type="Pfam" id="PF00662">
    <property type="entry name" value="Proton_antipo_N"/>
    <property type="match status" value="1"/>
</dbReference>
<feature type="transmembrane region" description="Helical" evidence="17">
    <location>
        <begin position="179"/>
        <end position="196"/>
    </location>
</feature>
<dbReference type="CTD" id="4540"/>
<dbReference type="InterPro" id="IPR001750">
    <property type="entry name" value="ND/Mrp_TM"/>
</dbReference>
<evidence type="ECO:0000256" key="1">
    <source>
        <dbReference type="ARBA" id="ARBA00003257"/>
    </source>
</evidence>
<evidence type="ECO:0000256" key="14">
    <source>
        <dbReference type="ARBA" id="ARBA00023128"/>
    </source>
</evidence>
<sequence length="578" mass="67331">MINNNKMLFFFVFLLFFMSLLFMSLGIFLYYKNLVIMLEWELVSLNSVIFMMTILLDWMSMFFMMIVLMISSMVILYSSEYMGDEVNMDRFIILILLFVFSMMLMIISPNLISILLGWDGLGLISYCLVIYYQNVKSYNSGMLTVLMNRVGDVMILMGIVWMVNFGSWNYIYLYDFIENDYLINIISIFVVLAAMTKSAQIPFSSWLPAAMAAPTPISALVHSSTLVTAGVYLLIRFSMFLDNLWILKFLLLISSLTMLMSGMSALLEFDLKKIIALSTLSQLGLMMMILSMGMSNLAYFHLLSHAFFKALLFMCGGMIIHIMGHNQDIRYMGNMMKMSPLIALNLNVSNLALCGFPFMAGFYSKDLILEMFLMVNYNMLIMIILFISTGFTVSYTVRLLYYSMFYDYNMFSYFSIKESNIMVISTVILMICSIIGGSMLSWLILFTPKLIYLTFHMKMLVLYVISLGVILMYLNLILLMKFRYYLLKMNKVSVFLNYMWFFSSLSLFGLNYWFLMTGFKSLKILDFGWGEYYLSQGIFKNLIKLSMINQLVQYNFLKIYLMIFFIYLLLIIFSFFII</sequence>
<dbReference type="InterPro" id="IPR010934">
    <property type="entry name" value="NADH_DH_su5_C"/>
</dbReference>